<dbReference type="EMBL" id="AE000512">
    <property type="protein sequence ID" value="AAD35733.1"/>
    <property type="molecule type" value="Genomic_DNA"/>
</dbReference>
<dbReference type="DNASU" id="897754"/>
<evidence type="ECO:0000259" key="2">
    <source>
        <dbReference type="Pfam" id="PF20797"/>
    </source>
</evidence>
<reference evidence="3 4" key="1">
    <citation type="journal article" date="1999" name="Nature">
        <title>Evidence for lateral gene transfer between Archaea and Bacteria from genome sequence of Thermotoga maritima.</title>
        <authorList>
            <person name="Nelson K.E."/>
            <person name="Clayton R.A."/>
            <person name="Gill S.R."/>
            <person name="Gwinn M.L."/>
            <person name="Dodson R.J."/>
            <person name="Haft D.H."/>
            <person name="Hickey E.K."/>
            <person name="Peterson J.D."/>
            <person name="Nelson W.C."/>
            <person name="Ketchum K.A."/>
            <person name="McDonald L."/>
            <person name="Utterback T.R."/>
            <person name="Malek J.A."/>
            <person name="Linher K.D."/>
            <person name="Garrett M.M."/>
            <person name="Stewart A.M."/>
            <person name="Cotton M.D."/>
            <person name="Pratt M.S."/>
            <person name="Phillips C.A."/>
            <person name="Richardson D."/>
            <person name="Heidelberg J."/>
            <person name="Sutton G.G."/>
            <person name="Fleischmann R.D."/>
            <person name="White O."/>
            <person name="Salzberg S.L."/>
            <person name="Smith H.O."/>
            <person name="Venter J.C."/>
            <person name="Fraser C.M."/>
        </authorList>
    </citation>
    <scope>NUCLEOTIDE SEQUENCE [LARGE SCALE GENOMIC DNA]</scope>
    <source>
        <strain evidence="4">ATCC 43589 / DSM 3109 / JCM 10099 / NBRC 100826 / MSB8</strain>
    </source>
</reference>
<protein>
    <recommendedName>
        <fullName evidence="2">HepT-like domain-containing protein</fullName>
    </recommendedName>
</protein>
<dbReference type="InterPro" id="IPR048769">
    <property type="entry name" value="HepT-like_dom"/>
</dbReference>
<gene>
    <name evidence="3" type="ordered locus">TM_0649</name>
</gene>
<keyword evidence="4" id="KW-1185">Reference proteome</keyword>
<dbReference type="PATRIC" id="fig|243274.17.peg.650"/>
<dbReference type="EnsemblBacteria" id="AAD35733">
    <property type="protein sequence ID" value="AAD35733"/>
    <property type="gene ID" value="TM_0649"/>
</dbReference>
<evidence type="ECO:0000313" key="3">
    <source>
        <dbReference type="EMBL" id="AAD35733.1"/>
    </source>
</evidence>
<dbReference type="PaxDb" id="243274-THEMA_01420"/>
<organism evidence="3 4">
    <name type="scientific">Thermotoga maritima (strain ATCC 43589 / DSM 3109 / JCM 10099 / NBRC 100826 / MSB8)</name>
    <dbReference type="NCBI Taxonomy" id="243274"/>
    <lineage>
        <taxon>Bacteria</taxon>
        <taxon>Thermotogati</taxon>
        <taxon>Thermotogota</taxon>
        <taxon>Thermotogae</taxon>
        <taxon>Thermotogales</taxon>
        <taxon>Thermotogaceae</taxon>
        <taxon>Thermotoga</taxon>
    </lineage>
</organism>
<dbReference type="AlphaFoldDB" id="Q9WZB7"/>
<dbReference type="KEGG" id="tmw:THMA_0664"/>
<feature type="coiled-coil region" evidence="1">
    <location>
        <begin position="10"/>
        <end position="37"/>
    </location>
</feature>
<dbReference type="SMR" id="Q9WZB7"/>
<accession>G4FDH5</accession>
<feature type="domain" description="HepT-like" evidence="2">
    <location>
        <begin position="46"/>
        <end position="154"/>
    </location>
</feature>
<dbReference type="OrthoDB" id="9792853at2"/>
<dbReference type="InParanoid" id="Q9WZB7"/>
<dbReference type="PIR" id="H72351">
    <property type="entry name" value="H72351"/>
</dbReference>
<dbReference type="RefSeq" id="WP_004081148.1">
    <property type="nucleotide sequence ID" value="NC_000853.1"/>
</dbReference>
<name>Q9WZB7_THEMA</name>
<evidence type="ECO:0000256" key="1">
    <source>
        <dbReference type="SAM" id="Coils"/>
    </source>
</evidence>
<dbReference type="KEGG" id="tmi:THEMA_01420"/>
<dbReference type="KEGG" id="tma:TM0649"/>
<sequence>MKREQILSLIAEIDDLLNALNMVVKEIEEKKREFSDKEPDQFILRALGSLLHDFYTIIEDIFELISSEMNGVRLDSFDWHKRLLNKMTLEIPGLRPAVISKRLKEMLDEYLRFRHVFRNVYGYLLQWERMKPLLEKAGAVYERFEEEIERFKDFLRELAEKM</sequence>
<keyword evidence="1" id="KW-0175">Coiled coil</keyword>
<dbReference type="KEGG" id="tmm:Tmari_0649"/>
<evidence type="ECO:0000313" key="4">
    <source>
        <dbReference type="Proteomes" id="UP000008183"/>
    </source>
</evidence>
<dbReference type="Proteomes" id="UP000008183">
    <property type="component" value="Chromosome"/>
</dbReference>
<dbReference type="Pfam" id="PF20797">
    <property type="entry name" value="HepT-like_2"/>
    <property type="match status" value="1"/>
</dbReference>
<accession>Q9WZB7</accession>
<proteinExistence type="predicted"/>